<evidence type="ECO:0000259" key="3">
    <source>
        <dbReference type="PROSITE" id="PS51819"/>
    </source>
</evidence>
<feature type="region of interest" description="Disordered" evidence="2">
    <location>
        <begin position="262"/>
        <end position="283"/>
    </location>
</feature>
<dbReference type="PROSITE" id="PS00934">
    <property type="entry name" value="GLYOXALASE_I_1"/>
    <property type="match status" value="1"/>
</dbReference>
<dbReference type="EMBL" id="JAOTPO010000007">
    <property type="protein sequence ID" value="MDE5414079.1"/>
    <property type="molecule type" value="Genomic_DNA"/>
</dbReference>
<sequence length="283" mass="31673">MNFHQNPITYVAQVNLKVAQLQRAITFYKEVLGFRVMNQTDQTAHLSADGQTTLVTLEQIEGAIPKTYPTTGLYHFALLLPTRADLANIVNHLLQKGVRFASSDHLVSEALYLSDPDGNGIEIYADRNHSEWNWRGGEVEMTVDPLDFSDLHAEAGEKHWTRLPSDTVMGHIHLHVSNLVETEQFYREGLGFDVVCRYGDQALFMSSGGYHHHIGLNTWAGVGAPSPKEKQVGLKAFSIQFPNEAARNKVVDQLRQMGASVSQEGEFYQTKDPSDNHIKLEVS</sequence>
<dbReference type="InterPro" id="IPR004360">
    <property type="entry name" value="Glyas_Fos-R_dOase_dom"/>
</dbReference>
<keyword evidence="1" id="KW-0479">Metal-binding</keyword>
<dbReference type="Proteomes" id="UP001148125">
    <property type="component" value="Unassembled WGS sequence"/>
</dbReference>
<feature type="domain" description="VOC" evidence="3">
    <location>
        <begin position="10"/>
        <end position="126"/>
    </location>
</feature>
<dbReference type="InterPro" id="IPR029068">
    <property type="entry name" value="Glyas_Bleomycin-R_OHBP_Dase"/>
</dbReference>
<protein>
    <submittedName>
        <fullName evidence="4">VOC family protein</fullName>
    </submittedName>
</protein>
<keyword evidence="5" id="KW-1185">Reference proteome</keyword>
<name>A0ABT5VF42_9BACI</name>
<evidence type="ECO:0000313" key="4">
    <source>
        <dbReference type="EMBL" id="MDE5414079.1"/>
    </source>
</evidence>
<dbReference type="Gene3D" id="3.10.180.10">
    <property type="entry name" value="2,3-Dihydroxybiphenyl 1,2-Dioxygenase, domain 1"/>
    <property type="match status" value="2"/>
</dbReference>
<dbReference type="PANTHER" id="PTHR43279">
    <property type="entry name" value="CATECHOL-2,3-DIOXYGENASE"/>
    <property type="match status" value="1"/>
</dbReference>
<dbReference type="Pfam" id="PF00903">
    <property type="entry name" value="Glyoxalase"/>
    <property type="match status" value="2"/>
</dbReference>
<accession>A0ABT5VF42</accession>
<dbReference type="PANTHER" id="PTHR43279:SF1">
    <property type="entry name" value="CATECHOL-2,3-DIOXYGENASE"/>
    <property type="match status" value="1"/>
</dbReference>
<reference evidence="4" key="1">
    <citation type="submission" date="2024-05" db="EMBL/GenBank/DDBJ databases">
        <title>Alkalihalobacillus sp. strain MEB203 novel alkaliphilic bacterium from Lonar Lake, India.</title>
        <authorList>
            <person name="Joshi A."/>
            <person name="Thite S."/>
            <person name="Mengade P."/>
        </authorList>
    </citation>
    <scope>NUCLEOTIDE SEQUENCE</scope>
    <source>
        <strain evidence="4">MEB 203</strain>
    </source>
</reference>
<dbReference type="RefSeq" id="WP_275118693.1">
    <property type="nucleotide sequence ID" value="NZ_JAOTPO010000007.1"/>
</dbReference>
<dbReference type="SUPFAM" id="SSF54593">
    <property type="entry name" value="Glyoxalase/Bleomycin resistance protein/Dihydroxybiphenyl dioxygenase"/>
    <property type="match status" value="2"/>
</dbReference>
<gene>
    <name evidence="4" type="ORF">N7Z68_11870</name>
</gene>
<organism evidence="4 5">
    <name type="scientific">Alkalihalobacterium chitinilyticum</name>
    <dbReference type="NCBI Taxonomy" id="2980103"/>
    <lineage>
        <taxon>Bacteria</taxon>
        <taxon>Bacillati</taxon>
        <taxon>Bacillota</taxon>
        <taxon>Bacilli</taxon>
        <taxon>Bacillales</taxon>
        <taxon>Bacillaceae</taxon>
        <taxon>Alkalihalobacterium</taxon>
    </lineage>
</organism>
<feature type="compositionally biased region" description="Basic and acidic residues" evidence="2">
    <location>
        <begin position="272"/>
        <end position="283"/>
    </location>
</feature>
<dbReference type="CDD" id="cd16359">
    <property type="entry name" value="VOC_BsCatE_like_C"/>
    <property type="match status" value="1"/>
</dbReference>
<evidence type="ECO:0000256" key="2">
    <source>
        <dbReference type="SAM" id="MobiDB-lite"/>
    </source>
</evidence>
<dbReference type="CDD" id="cd07255">
    <property type="entry name" value="VOC_BsCatE_like_N"/>
    <property type="match status" value="1"/>
</dbReference>
<proteinExistence type="predicted"/>
<feature type="domain" description="VOC" evidence="3">
    <location>
        <begin position="168"/>
        <end position="283"/>
    </location>
</feature>
<dbReference type="InterPro" id="IPR037523">
    <property type="entry name" value="VOC_core"/>
</dbReference>
<dbReference type="PROSITE" id="PS51819">
    <property type="entry name" value="VOC"/>
    <property type="match status" value="2"/>
</dbReference>
<evidence type="ECO:0000256" key="1">
    <source>
        <dbReference type="ARBA" id="ARBA00022723"/>
    </source>
</evidence>
<evidence type="ECO:0000313" key="5">
    <source>
        <dbReference type="Proteomes" id="UP001148125"/>
    </source>
</evidence>
<dbReference type="InterPro" id="IPR018146">
    <property type="entry name" value="Glyoxalase_1_CS"/>
</dbReference>
<comment type="caution">
    <text evidence="4">The sequence shown here is derived from an EMBL/GenBank/DDBJ whole genome shotgun (WGS) entry which is preliminary data.</text>
</comment>